<dbReference type="AlphaFoldDB" id="A0A1H2CXA4"/>
<protein>
    <recommendedName>
        <fullName evidence="5">Peptidase inhibitor family I36</fullName>
    </recommendedName>
</protein>
<evidence type="ECO:0000313" key="3">
    <source>
        <dbReference type="EMBL" id="SDT74917.1"/>
    </source>
</evidence>
<name>A0A1H2CXA4_9ACTN</name>
<feature type="compositionally biased region" description="Acidic residues" evidence="1">
    <location>
        <begin position="125"/>
        <end position="155"/>
    </location>
</feature>
<dbReference type="EMBL" id="LT629758">
    <property type="protein sequence ID" value="SDT74917.1"/>
    <property type="molecule type" value="Genomic_DNA"/>
</dbReference>
<evidence type="ECO:0000256" key="1">
    <source>
        <dbReference type="SAM" id="MobiDB-lite"/>
    </source>
</evidence>
<feature type="compositionally biased region" description="Pro residues" evidence="1">
    <location>
        <begin position="96"/>
        <end position="115"/>
    </location>
</feature>
<feature type="signal peptide" evidence="2">
    <location>
        <begin position="1"/>
        <end position="20"/>
    </location>
</feature>
<sequence>MAVLAAATMFAGMQAGPALGMPEAAGQPSDCIPVNDSCVYLSQITENTPIYIVDGPGGEVQGYDDFSQYVQVLRSYGVAISSNGQSLSVSGGGYPTYPPEVDPTYPPEVDPTYPPEPEEQTYPTGEEETTYPPEEEEPTYPTGEEETTYPPEEEEGPYYSFARVAQSAEMSDFVSFFDQSNYSGPSFSVGVGGPHDLAAVQHPNGGTWSRRISSFIASGGSPTKPGVVLCAKFNCSKAGWVRTFKNGTEMSLAPQGGLPAAPFNNAARGVIVLK</sequence>
<evidence type="ECO:0000256" key="2">
    <source>
        <dbReference type="SAM" id="SignalP"/>
    </source>
</evidence>
<reference evidence="3 4" key="1">
    <citation type="submission" date="2016-10" db="EMBL/GenBank/DDBJ databases">
        <authorList>
            <person name="de Groot N.N."/>
        </authorList>
    </citation>
    <scope>NUCLEOTIDE SEQUENCE [LARGE SCALE GENOMIC DNA]</scope>
    <source>
        <strain evidence="3 4">DSM 43941</strain>
    </source>
</reference>
<proteinExistence type="predicted"/>
<keyword evidence="4" id="KW-1185">Reference proteome</keyword>
<feature type="region of interest" description="Disordered" evidence="1">
    <location>
        <begin position="91"/>
        <end position="155"/>
    </location>
</feature>
<feature type="chain" id="PRO_5009271552" description="Peptidase inhibitor family I36" evidence="2">
    <location>
        <begin position="21"/>
        <end position="274"/>
    </location>
</feature>
<evidence type="ECO:0000313" key="4">
    <source>
        <dbReference type="Proteomes" id="UP000198688"/>
    </source>
</evidence>
<gene>
    <name evidence="3" type="ORF">SAMN04489716_7136</name>
</gene>
<evidence type="ECO:0008006" key="5">
    <source>
        <dbReference type="Google" id="ProtNLM"/>
    </source>
</evidence>
<keyword evidence="2" id="KW-0732">Signal</keyword>
<dbReference type="STRING" id="113562.SAMN04489716_7136"/>
<organism evidence="3 4">
    <name type="scientific">Actinoplanes derwentensis</name>
    <dbReference type="NCBI Taxonomy" id="113562"/>
    <lineage>
        <taxon>Bacteria</taxon>
        <taxon>Bacillati</taxon>
        <taxon>Actinomycetota</taxon>
        <taxon>Actinomycetes</taxon>
        <taxon>Micromonosporales</taxon>
        <taxon>Micromonosporaceae</taxon>
        <taxon>Actinoplanes</taxon>
    </lineage>
</organism>
<accession>A0A1H2CXA4</accession>
<dbReference type="Proteomes" id="UP000198688">
    <property type="component" value="Chromosome I"/>
</dbReference>